<protein>
    <submittedName>
        <fullName evidence="1">Uncharacterized protein</fullName>
    </submittedName>
</protein>
<gene>
    <name evidence="1" type="ORF">E6O75_ATG00092</name>
</gene>
<sequence>MAHTTIYKAYHLIQHAGTDNDEIIHLPTTPQPTPFHIFSRNFTQNELSYYSEFLNRGYSFNNAWLREKHSSTDRDGVSKNMKHAERVEWEKYRQWEKTDLAPEPSVLPQVTVSQGLRDFWTVEADDMSALTAVDDPGLFESELVYFLLVHGKPGPGHVKVVVRWDLLGAAQAMIWEVANGFSVVFSGAVLKEQLEIGMGEGRIWTKVGSLAELKRIKDLKTASLDGSRSERVRAEKLRELRQSLRVLC</sequence>
<accession>A0A4Z1PCV3</accession>
<name>A0A4Z1PCV3_9PEZI</name>
<organism evidence="1 2">
    <name type="scientific">Venturia nashicola</name>
    <dbReference type="NCBI Taxonomy" id="86259"/>
    <lineage>
        <taxon>Eukaryota</taxon>
        <taxon>Fungi</taxon>
        <taxon>Dikarya</taxon>
        <taxon>Ascomycota</taxon>
        <taxon>Pezizomycotina</taxon>
        <taxon>Dothideomycetes</taxon>
        <taxon>Pleosporomycetidae</taxon>
        <taxon>Venturiales</taxon>
        <taxon>Venturiaceae</taxon>
        <taxon>Venturia</taxon>
    </lineage>
</organism>
<keyword evidence="2" id="KW-1185">Reference proteome</keyword>
<dbReference type="OrthoDB" id="5292177at2759"/>
<evidence type="ECO:0000313" key="2">
    <source>
        <dbReference type="Proteomes" id="UP000298493"/>
    </source>
</evidence>
<dbReference type="AlphaFoldDB" id="A0A4Z1PCV3"/>
<dbReference type="EMBL" id="SNSC02000001">
    <property type="protein sequence ID" value="TID27325.1"/>
    <property type="molecule type" value="Genomic_DNA"/>
</dbReference>
<comment type="caution">
    <text evidence="1">The sequence shown here is derived from an EMBL/GenBank/DDBJ whole genome shotgun (WGS) entry which is preliminary data.</text>
</comment>
<proteinExistence type="predicted"/>
<dbReference type="Proteomes" id="UP000298493">
    <property type="component" value="Unassembled WGS sequence"/>
</dbReference>
<evidence type="ECO:0000313" key="1">
    <source>
        <dbReference type="EMBL" id="TID27325.1"/>
    </source>
</evidence>
<reference evidence="1 2" key="1">
    <citation type="submission" date="2019-04" db="EMBL/GenBank/DDBJ databases">
        <title>High contiguity whole genome sequence and gene annotation resource for two Venturia nashicola isolates.</title>
        <authorList>
            <person name="Prokchorchik M."/>
            <person name="Won K."/>
            <person name="Lee Y."/>
            <person name="Choi E.D."/>
            <person name="Segonzac C."/>
            <person name="Sohn K.H."/>
        </authorList>
    </citation>
    <scope>NUCLEOTIDE SEQUENCE [LARGE SCALE GENOMIC DNA]</scope>
    <source>
        <strain evidence="1 2">PRI2</strain>
    </source>
</reference>